<name>A0A2D1GPC3_9CAUD</name>
<keyword evidence="5" id="KW-1273">Viral capsid maturation</keyword>
<dbReference type="EMBL" id="MF999224">
    <property type="protein sequence ID" value="ATN93899.1"/>
    <property type="molecule type" value="Genomic_DNA"/>
</dbReference>
<dbReference type="Proteomes" id="UP000229119">
    <property type="component" value="Segment"/>
</dbReference>
<dbReference type="InterPro" id="IPR006433">
    <property type="entry name" value="Prohead_protease"/>
</dbReference>
<dbReference type="Pfam" id="PF04586">
    <property type="entry name" value="Peptidase_S78"/>
    <property type="match status" value="1"/>
</dbReference>
<evidence type="ECO:0000256" key="2">
    <source>
        <dbReference type="ARBA" id="ARBA00022670"/>
    </source>
</evidence>
<evidence type="ECO:0000256" key="3">
    <source>
        <dbReference type="ARBA" id="ARBA00022801"/>
    </source>
</evidence>
<protein>
    <submittedName>
        <fullName evidence="7">Head maturation protease</fullName>
    </submittedName>
</protein>
<dbReference type="InterPro" id="IPR023214">
    <property type="entry name" value="HAD_sf"/>
</dbReference>
<dbReference type="SUPFAM" id="SSF56784">
    <property type="entry name" value="HAD-like"/>
    <property type="match status" value="1"/>
</dbReference>
<dbReference type="Gene3D" id="3.40.50.1000">
    <property type="entry name" value="HAD superfamily/HAD-like"/>
    <property type="match status" value="1"/>
</dbReference>
<evidence type="ECO:0000256" key="1">
    <source>
        <dbReference type="ARBA" id="ARBA00022612"/>
    </source>
</evidence>
<dbReference type="GO" id="GO:0046797">
    <property type="term" value="P:viral procapsid maturation"/>
    <property type="evidence" value="ECO:0007669"/>
    <property type="project" value="UniProtKB-KW"/>
</dbReference>
<dbReference type="GO" id="GO:0008233">
    <property type="term" value="F:peptidase activity"/>
    <property type="evidence" value="ECO:0007669"/>
    <property type="project" value="UniProtKB-KW"/>
</dbReference>
<reference evidence="7 8" key="1">
    <citation type="submission" date="2017-09" db="EMBL/GenBank/DDBJ databases">
        <title>Complete genomic sequence of the temperate bacteriophage LJ isolated from Lactobacillus casei.</title>
        <authorList>
            <person name="Yu M."/>
            <person name="Qi R."/>
            <person name="Jiang X."/>
            <person name="Tang T."/>
            <person name="Qiao X."/>
            <person name="Jiang Y."/>
            <person name="Wang L."/>
            <person name="Tang L."/>
            <person name="Xu Y."/>
            <person name="Li Y."/>
        </authorList>
    </citation>
    <scope>NUCLEOTIDE SEQUENCE [LARGE SCALE GENOMIC DNA]</scope>
</reference>
<evidence type="ECO:0000256" key="5">
    <source>
        <dbReference type="ARBA" id="ARBA00023045"/>
    </source>
</evidence>
<proteinExistence type="predicted"/>
<accession>A0A2D1GPC3</accession>
<evidence type="ECO:0000256" key="4">
    <source>
        <dbReference type="ARBA" id="ARBA00022950"/>
    </source>
</evidence>
<keyword evidence="4" id="KW-0118">Viral capsid assembly</keyword>
<keyword evidence="3" id="KW-0378">Hydrolase</keyword>
<keyword evidence="1" id="KW-1188">Viral release from host cell</keyword>
<sequence length="318" mass="36053">MATYAIDFDGVLATSFYPKIGNPITQNIKFVKQLKVDGNTLILWTSRTGSQLSDAVAWSKNQGIQFDLVNKNTEDNIKKYGTDTRKVVADYYIDDRSLSIPSQRKEVMQLPKELRMTATPMQIRDGDKEHPAVIEGYALKFDRQSEIMGSGELSFREHIDRHALDNADMSNVVALFNHDQNQVLGRTGVNLELTVDETGLKYMLTPPDTQLGRDLLENVRQGIISQSSFAFTIAPDKGAQKWQKSDERGVKYDRTINSINHLFDVSPVTTPAYPDTEVKVGARSLEQIKALDQPPEWEVKRRKMLYQLNKEELLKGIE</sequence>
<dbReference type="NCBIfam" id="TIGR01543">
    <property type="entry name" value="proheadase_HK97"/>
    <property type="match status" value="1"/>
</dbReference>
<gene>
    <name evidence="7" type="ORF">LJ_39</name>
</gene>
<evidence type="ECO:0000259" key="6">
    <source>
        <dbReference type="Pfam" id="PF04586"/>
    </source>
</evidence>
<dbReference type="InterPro" id="IPR054613">
    <property type="entry name" value="Peptidase_S78_dom"/>
</dbReference>
<keyword evidence="2 7" id="KW-0645">Protease</keyword>
<keyword evidence="8" id="KW-1185">Reference proteome</keyword>
<dbReference type="GO" id="GO:0006508">
    <property type="term" value="P:proteolysis"/>
    <property type="evidence" value="ECO:0007669"/>
    <property type="project" value="UniProtKB-KW"/>
</dbReference>
<feature type="domain" description="Prohead serine protease" evidence="6">
    <location>
        <begin position="124"/>
        <end position="289"/>
    </location>
</feature>
<organism evidence="7 8">
    <name type="scientific">Lactobacillus phage LJ</name>
    <dbReference type="NCBI Taxonomy" id="2041454"/>
    <lineage>
        <taxon>Viruses</taxon>
        <taxon>Duplodnaviria</taxon>
        <taxon>Heunggongvirae</taxon>
        <taxon>Uroviricota</taxon>
        <taxon>Caudoviricetes</taxon>
        <taxon>Junavirus</taxon>
        <taxon>Junavirus LJ</taxon>
    </lineage>
</organism>
<dbReference type="InterPro" id="IPR036412">
    <property type="entry name" value="HAD-like_sf"/>
</dbReference>
<evidence type="ECO:0000313" key="8">
    <source>
        <dbReference type="Proteomes" id="UP000229119"/>
    </source>
</evidence>
<evidence type="ECO:0000313" key="7">
    <source>
        <dbReference type="EMBL" id="ATN93899.1"/>
    </source>
</evidence>